<dbReference type="Proteomes" id="UP000278334">
    <property type="component" value="Chromosome"/>
</dbReference>
<accession>A0A3G3IP43</accession>
<protein>
    <submittedName>
        <fullName evidence="1">Uncharacterized protein</fullName>
    </submittedName>
</protein>
<proteinExistence type="predicted"/>
<dbReference type="EMBL" id="CP024634">
    <property type="protein sequence ID" value="AYQ57560.1"/>
    <property type="molecule type" value="Genomic_DNA"/>
</dbReference>
<dbReference type="AlphaFoldDB" id="A0A3G3IP43"/>
<sequence length="158" mass="19074">MSTYHLSPKLKKFFHLCYRSTFYLFLFYFIFFLVFIGIMFTIATSRADLKAMESNQILLGVTYVYSIFLLFCIVSMAFYAFGYLWQLWQENQKKEALKGLVIFMFMTMGTGYIWFYYSEIKKRKIRMKFPPYPKELKKDVTNQPLKTSNQKSKKIQRM</sequence>
<organism evidence="1 2">
    <name type="scientific">Bathymodiolus thermophilus thioautotrophic gill symbiont</name>
    <dbReference type="NCBI Taxonomy" id="2360"/>
    <lineage>
        <taxon>Bacteria</taxon>
        <taxon>Pseudomonadati</taxon>
        <taxon>Pseudomonadota</taxon>
        <taxon>Gammaproteobacteria</taxon>
        <taxon>sulfur-oxidizing symbionts</taxon>
    </lineage>
</organism>
<reference evidence="1 2" key="1">
    <citation type="submission" date="2017-11" db="EMBL/GenBank/DDBJ databases">
        <title>Genome sequence of the bacterial symbiont EPR9N from a vent mussel Bathymodiolus thermophilus.</title>
        <authorList>
            <person name="Won Y.-J."/>
        </authorList>
    </citation>
    <scope>NUCLEOTIDE SEQUENCE [LARGE SCALE GENOMIC DNA]</scope>
    <source>
        <strain evidence="1 2">EPR9N</strain>
    </source>
</reference>
<evidence type="ECO:0000313" key="1">
    <source>
        <dbReference type="EMBL" id="AYQ57560.1"/>
    </source>
</evidence>
<gene>
    <name evidence="1" type="ORF">MS2017_1889</name>
</gene>
<evidence type="ECO:0000313" key="2">
    <source>
        <dbReference type="Proteomes" id="UP000278334"/>
    </source>
</evidence>
<dbReference type="KEGG" id="bthg:MS2017_1889"/>
<name>A0A3G3IP43_9GAMM</name>